<dbReference type="InterPro" id="IPR011583">
    <property type="entry name" value="Chitinase_II/V-like_cat"/>
</dbReference>
<dbReference type="SUPFAM" id="SSF51445">
    <property type="entry name" value="(Trans)glycosidases"/>
    <property type="match status" value="1"/>
</dbReference>
<dbReference type="Proteomes" id="UP000231198">
    <property type="component" value="Unassembled WGS sequence"/>
</dbReference>
<dbReference type="Gene3D" id="3.10.50.10">
    <property type="match status" value="1"/>
</dbReference>
<dbReference type="InterPro" id="IPR001223">
    <property type="entry name" value="Glyco_hydro18_cat"/>
</dbReference>
<dbReference type="InterPro" id="IPR017853">
    <property type="entry name" value="GH"/>
</dbReference>
<gene>
    <name evidence="2" type="ORF">COT62_00250</name>
</gene>
<proteinExistence type="predicted"/>
<dbReference type="AlphaFoldDB" id="A0A2H0WTU2"/>
<dbReference type="GO" id="GO:0005975">
    <property type="term" value="P:carbohydrate metabolic process"/>
    <property type="evidence" value="ECO:0007669"/>
    <property type="project" value="InterPro"/>
</dbReference>
<dbReference type="Gene3D" id="3.20.20.80">
    <property type="entry name" value="Glycosidases"/>
    <property type="match status" value="1"/>
</dbReference>
<dbReference type="PANTHER" id="PTHR46066:SF2">
    <property type="entry name" value="CHITINASE DOMAIN-CONTAINING PROTEIN 1"/>
    <property type="match status" value="1"/>
</dbReference>
<name>A0A2H0WTU2_9BACT</name>
<dbReference type="GO" id="GO:0008061">
    <property type="term" value="F:chitin binding"/>
    <property type="evidence" value="ECO:0007669"/>
    <property type="project" value="InterPro"/>
</dbReference>
<protein>
    <recommendedName>
        <fullName evidence="1">GH18 domain-containing protein</fullName>
    </recommendedName>
</protein>
<evidence type="ECO:0000313" key="2">
    <source>
        <dbReference type="EMBL" id="PIS16080.1"/>
    </source>
</evidence>
<feature type="domain" description="GH18" evidence="1">
    <location>
        <begin position="46"/>
        <end position="389"/>
    </location>
</feature>
<accession>A0A2H0WTU2</accession>
<dbReference type="Pfam" id="PF00704">
    <property type="entry name" value="Glyco_hydro_18"/>
    <property type="match status" value="1"/>
</dbReference>
<dbReference type="PANTHER" id="PTHR46066">
    <property type="entry name" value="CHITINASE DOMAIN-CONTAINING PROTEIN 1 FAMILY MEMBER"/>
    <property type="match status" value="1"/>
</dbReference>
<evidence type="ECO:0000313" key="3">
    <source>
        <dbReference type="Proteomes" id="UP000231198"/>
    </source>
</evidence>
<dbReference type="EMBL" id="PEZG01000008">
    <property type="protein sequence ID" value="PIS16080.1"/>
    <property type="molecule type" value="Genomic_DNA"/>
</dbReference>
<dbReference type="SMART" id="SM00636">
    <property type="entry name" value="Glyco_18"/>
    <property type="match status" value="1"/>
</dbReference>
<organism evidence="2 3">
    <name type="scientific">Candidatus Roizmanbacteria bacterium CG09_land_8_20_14_0_10_41_9</name>
    <dbReference type="NCBI Taxonomy" id="1974850"/>
    <lineage>
        <taxon>Bacteria</taxon>
        <taxon>Candidatus Roizmaniibacteriota</taxon>
    </lineage>
</organism>
<reference evidence="3" key="1">
    <citation type="submission" date="2017-09" db="EMBL/GenBank/DDBJ databases">
        <title>Depth-based differentiation of microbial function through sediment-hosted aquifers and enrichment of novel symbionts in the deep terrestrial subsurface.</title>
        <authorList>
            <person name="Probst A.J."/>
            <person name="Ladd B."/>
            <person name="Jarett J.K."/>
            <person name="Geller-Mcgrath D.E."/>
            <person name="Sieber C.M.K."/>
            <person name="Emerson J.B."/>
            <person name="Anantharaman K."/>
            <person name="Thomas B.C."/>
            <person name="Malmstrom R."/>
            <person name="Stieglmeier M."/>
            <person name="Klingl A."/>
            <person name="Woyke T."/>
            <person name="Ryan C.M."/>
            <person name="Banfield J.F."/>
        </authorList>
    </citation>
    <scope>NUCLEOTIDE SEQUENCE [LARGE SCALE GENOMIC DNA]</scope>
</reference>
<comment type="caution">
    <text evidence="2">The sequence shown here is derived from an EMBL/GenBank/DDBJ whole genome shotgun (WGS) entry which is preliminary data.</text>
</comment>
<dbReference type="InterPro" id="IPR029070">
    <property type="entry name" value="Chitinase_insertion_sf"/>
</dbReference>
<evidence type="ECO:0000259" key="1">
    <source>
        <dbReference type="PROSITE" id="PS51910"/>
    </source>
</evidence>
<dbReference type="PROSITE" id="PS51910">
    <property type="entry name" value="GH18_2"/>
    <property type="match status" value="1"/>
</dbReference>
<sequence>MKGKTILIVLILLTLIFAGFLAVRNYLLPKMSGENVSLINILIPRREAIGFLPYWLISRAQSDYSKYITTLTYFSLTVDGDGTIQKYTNPGESEPGYLALNNGKINPFLDSARQKGVDLSLAVFSGNDETITKMLENPETSAKKLIREVTPIMEKYGFTDLNLDIEQVKEASPEARAKFTRFIQAVKNNLDVKRVKSLSIDITASAFIKKTNLCDPIALTPLVDKVILMAYDYHYVGSYVTGPVAPEGGAGTVSEFDTRTAVEAALEMVPPKKLILGVPLYGYGWETIGSIPRSAVIPGSGFVISNAKAENLLSSCATCSAEFDDIDKENHIIYKDQDTGTYYQIFYPDKQAAQYKVNLAKEQSLGGIALWALGYEGKTILDPLSSYHN</sequence>